<dbReference type="Pfam" id="PF13769">
    <property type="entry name" value="Virulence_fact"/>
    <property type="match status" value="1"/>
</dbReference>
<proteinExistence type="predicted"/>
<evidence type="ECO:0000313" key="2">
    <source>
        <dbReference type="EMBL" id="SOB96564.1"/>
    </source>
</evidence>
<sequence length="114" mass="12148">MAQKTIVYWRDIPAQVLVRAGRASARRELPERFIQAVDRCAMRVGAKDSDAYLAEWRRGDPVAVGDDLEAEAEAALAALVEAYPPERLAALVAAEGFDAAASPSPDHASTGPAT</sequence>
<name>A0A285RRR2_9HYPH</name>
<organism evidence="2 3">
    <name type="scientific">Stappia indica</name>
    <dbReference type="NCBI Taxonomy" id="538381"/>
    <lineage>
        <taxon>Bacteria</taxon>
        <taxon>Pseudomonadati</taxon>
        <taxon>Pseudomonadota</taxon>
        <taxon>Alphaproteobacteria</taxon>
        <taxon>Hyphomicrobiales</taxon>
        <taxon>Stappiaceae</taxon>
        <taxon>Stappia</taxon>
    </lineage>
</organism>
<dbReference type="RefSeq" id="WP_067340388.1">
    <property type="nucleotide sequence ID" value="NZ_JAJGNR010000006.1"/>
</dbReference>
<dbReference type="InterPro" id="IPR025989">
    <property type="entry name" value="Virulence_F_dom"/>
</dbReference>
<evidence type="ECO:0000313" key="3">
    <source>
        <dbReference type="Proteomes" id="UP000219331"/>
    </source>
</evidence>
<accession>A0A285RRR2</accession>
<dbReference type="EMBL" id="OBML01000002">
    <property type="protein sequence ID" value="SOB96564.1"/>
    <property type="molecule type" value="Genomic_DNA"/>
</dbReference>
<reference evidence="2 3" key="1">
    <citation type="submission" date="2017-08" db="EMBL/GenBank/DDBJ databases">
        <authorList>
            <person name="de Groot N.N."/>
        </authorList>
    </citation>
    <scope>NUCLEOTIDE SEQUENCE [LARGE SCALE GENOMIC DNA]</scope>
    <source>
        <strain evidence="2 3">USBA 352</strain>
    </source>
</reference>
<dbReference type="Proteomes" id="UP000219331">
    <property type="component" value="Unassembled WGS sequence"/>
</dbReference>
<evidence type="ECO:0000259" key="1">
    <source>
        <dbReference type="Pfam" id="PF13769"/>
    </source>
</evidence>
<dbReference type="STRING" id="538381.GCA_001696535_03274"/>
<keyword evidence="3" id="KW-1185">Reference proteome</keyword>
<dbReference type="AlphaFoldDB" id="A0A285RRR2"/>
<gene>
    <name evidence="2" type="ORF">SAMN05421512_102243</name>
</gene>
<dbReference type="OrthoDB" id="7359147at2"/>
<feature type="domain" description="Virulence factor" evidence="1">
    <location>
        <begin position="7"/>
        <end position="92"/>
    </location>
</feature>
<protein>
    <submittedName>
        <fullName evidence="2">Virulence factor</fullName>
    </submittedName>
</protein>